<evidence type="ECO:0000256" key="1">
    <source>
        <dbReference type="SAM" id="MobiDB-lite"/>
    </source>
</evidence>
<keyword evidence="2" id="KW-0472">Membrane</keyword>
<dbReference type="Proteomes" id="UP000773462">
    <property type="component" value="Unassembled WGS sequence"/>
</dbReference>
<gene>
    <name evidence="3" type="ORF">J2Z70_001547</name>
</gene>
<reference evidence="3 4" key="1">
    <citation type="submission" date="2021-03" db="EMBL/GenBank/DDBJ databases">
        <title>Genomic Encyclopedia of Type Strains, Phase IV (KMG-IV): sequencing the most valuable type-strain genomes for metagenomic binning, comparative biology and taxonomic classification.</title>
        <authorList>
            <person name="Goeker M."/>
        </authorList>
    </citation>
    <scope>NUCLEOTIDE SEQUENCE [LARGE SCALE GENOMIC DNA]</scope>
    <source>
        <strain evidence="3 4">DSM 101953</strain>
    </source>
</reference>
<feature type="transmembrane region" description="Helical" evidence="2">
    <location>
        <begin position="37"/>
        <end position="54"/>
    </location>
</feature>
<keyword evidence="4" id="KW-1185">Reference proteome</keyword>
<sequence length="267" mass="27120">MSWLSSWLHELILVVLMAAFVEMLLPSKSMERYARLVLSLLVLLTMLSPIISLLKGDASKELTVAMQQQERSGGLLNRAEGAPDSLDKILADGRMLAAGARDQSLKLAAEEIAGQMRDQIAGSTGLGGVKVTVALAMGPNPNAPLGEEVPLISSVTVALPPEQSASGGAVQGGGASSLPSAGPIQINPVEPVQVSLEGSGGEGEAQEASSSGGGSAPASSSSGSGTEGVQETQAEEAGTIIQLLEKNWNLDPALIKVQSSGGGTVKS</sequence>
<keyword evidence="2" id="KW-0812">Transmembrane</keyword>
<feature type="transmembrane region" description="Helical" evidence="2">
    <location>
        <begin position="6"/>
        <end position="25"/>
    </location>
</feature>
<feature type="region of interest" description="Disordered" evidence="1">
    <location>
        <begin position="163"/>
        <end position="238"/>
    </location>
</feature>
<evidence type="ECO:0000256" key="2">
    <source>
        <dbReference type="SAM" id="Phobius"/>
    </source>
</evidence>
<comment type="caution">
    <text evidence="3">The sequence shown here is derived from an EMBL/GenBank/DDBJ whole genome shotgun (WGS) entry which is preliminary data.</text>
</comment>
<accession>A0ABS4NMX1</accession>
<feature type="compositionally biased region" description="Low complexity" evidence="1">
    <location>
        <begin position="206"/>
        <end position="228"/>
    </location>
</feature>
<proteinExistence type="predicted"/>
<evidence type="ECO:0000313" key="4">
    <source>
        <dbReference type="Proteomes" id="UP000773462"/>
    </source>
</evidence>
<organism evidence="3 4">
    <name type="scientific">Paenibacillus silagei</name>
    <dbReference type="NCBI Taxonomy" id="1670801"/>
    <lineage>
        <taxon>Bacteria</taxon>
        <taxon>Bacillati</taxon>
        <taxon>Bacillota</taxon>
        <taxon>Bacilli</taxon>
        <taxon>Bacillales</taxon>
        <taxon>Paenibacillaceae</taxon>
        <taxon>Paenibacillus</taxon>
    </lineage>
</organism>
<dbReference type="Pfam" id="PF09581">
    <property type="entry name" value="Spore_III_AF"/>
    <property type="match status" value="1"/>
</dbReference>
<dbReference type="RefSeq" id="WP_209871161.1">
    <property type="nucleotide sequence ID" value="NZ_JAGGLV010000004.1"/>
</dbReference>
<protein>
    <submittedName>
        <fullName evidence="3">Stage III sporulation protein AF</fullName>
    </submittedName>
</protein>
<dbReference type="EMBL" id="JAGGLV010000004">
    <property type="protein sequence ID" value="MBP2111406.1"/>
    <property type="molecule type" value="Genomic_DNA"/>
</dbReference>
<dbReference type="InterPro" id="IPR014245">
    <property type="entry name" value="Spore_III_AF"/>
</dbReference>
<evidence type="ECO:0000313" key="3">
    <source>
        <dbReference type="EMBL" id="MBP2111406.1"/>
    </source>
</evidence>
<dbReference type="NCBIfam" id="TIGR02896">
    <property type="entry name" value="spore_III_AF"/>
    <property type="match status" value="1"/>
</dbReference>
<keyword evidence="2" id="KW-1133">Transmembrane helix</keyword>
<name>A0ABS4NMX1_9BACL</name>